<gene>
    <name evidence="12" type="primary">murG_10</name>
    <name evidence="12" type="ORF">SDC9_23121</name>
</gene>
<dbReference type="EMBL" id="VSSQ01000105">
    <property type="protein sequence ID" value="MPL77268.1"/>
    <property type="molecule type" value="Genomic_DNA"/>
</dbReference>
<dbReference type="PANTHER" id="PTHR21015:SF22">
    <property type="entry name" value="GLYCOSYLTRANSFERASE"/>
    <property type="match status" value="1"/>
</dbReference>
<protein>
    <submittedName>
        <fullName evidence="12">UDP-N-acetylglucosamine--N-acetylmuramyl-(Pentapeptide) pyrophosphoryl-undecaprenol N-acetylglucosamine transferase</fullName>
        <ecNumber evidence="12">2.4.1.227</ecNumber>
    </submittedName>
</protein>
<keyword evidence="5" id="KW-0133">Cell shape</keyword>
<evidence type="ECO:0000256" key="1">
    <source>
        <dbReference type="ARBA" id="ARBA00022475"/>
    </source>
</evidence>
<keyword evidence="7" id="KW-0472">Membrane</keyword>
<dbReference type="PANTHER" id="PTHR21015">
    <property type="entry name" value="UDP-N-ACETYLGLUCOSAMINE--N-ACETYLMURAMYL-(PENTAPEPTIDE) PYROPHOSPHORYL-UNDECAPRENOL N-ACETYLGLUCOSAMINE TRANSFERASE 1"/>
    <property type="match status" value="1"/>
</dbReference>
<keyword evidence="9" id="KW-0961">Cell wall biogenesis/degradation</keyword>
<keyword evidence="8" id="KW-0131">Cell cycle</keyword>
<dbReference type="GO" id="GO:0071555">
    <property type="term" value="P:cell wall organization"/>
    <property type="evidence" value="ECO:0007669"/>
    <property type="project" value="UniProtKB-KW"/>
</dbReference>
<feature type="domain" description="Glycosyl transferase family 28 C-terminal" evidence="11">
    <location>
        <begin position="190"/>
        <end position="354"/>
    </location>
</feature>
<dbReference type="GO" id="GO:0051301">
    <property type="term" value="P:cell division"/>
    <property type="evidence" value="ECO:0007669"/>
    <property type="project" value="UniProtKB-KW"/>
</dbReference>
<keyword evidence="4 12" id="KW-0808">Transferase</keyword>
<dbReference type="Pfam" id="PF04101">
    <property type="entry name" value="Glyco_tran_28_C"/>
    <property type="match status" value="1"/>
</dbReference>
<comment type="caution">
    <text evidence="12">The sequence shown here is derived from an EMBL/GenBank/DDBJ whole genome shotgun (WGS) entry which is preliminary data.</text>
</comment>
<dbReference type="Pfam" id="PF03033">
    <property type="entry name" value="Glyco_transf_28"/>
    <property type="match status" value="1"/>
</dbReference>
<dbReference type="GO" id="GO:0050511">
    <property type="term" value="F:undecaprenyldiphospho-muramoylpentapeptide beta-N-acetylglucosaminyltransferase activity"/>
    <property type="evidence" value="ECO:0007669"/>
    <property type="project" value="InterPro"/>
</dbReference>
<dbReference type="NCBIfam" id="TIGR01133">
    <property type="entry name" value="murG"/>
    <property type="match status" value="1"/>
</dbReference>
<name>A0A644UE55_9ZZZZ</name>
<dbReference type="AlphaFoldDB" id="A0A644UE55"/>
<dbReference type="InterPro" id="IPR004276">
    <property type="entry name" value="GlycoTrans_28_N"/>
</dbReference>
<dbReference type="GO" id="GO:0005975">
    <property type="term" value="P:carbohydrate metabolic process"/>
    <property type="evidence" value="ECO:0007669"/>
    <property type="project" value="InterPro"/>
</dbReference>
<sequence length="364" mass="40036">MKAIISGGGTGGHIFPAIAIANAIMEKYPEADILFIGAKGRMEMEKVPQAGYKIEGLWISGLQRRLTWKNLSFPFKVISSTIKARKIIKRFKPDIVIGVGGFASGPTLEAASKLGIPTLIQEQNSYPGITNKLLAKKVSKICVAYDNMTRWFEEKKICFTGNPVRQNIIDIKDKKELALKHFGLNENLKTVLAVGGSLGALTINESIAIGLKCFVDNNVQIIWQTGKSYFEKAKQEAVKYNSNNIKVFEFIYEMDLAYSVADVIVSRAGAIAISELCVIGKPTILIPSPNVAEDHQTKNAMALVEKNAALLVKDSMAREILVNEIDALIKNTDNQLELSKNILSLGVKDADKRILSIVEELIKK</sequence>
<keyword evidence="6" id="KW-0573">Peptidoglycan synthesis</keyword>
<organism evidence="12">
    <name type="scientific">bioreactor metagenome</name>
    <dbReference type="NCBI Taxonomy" id="1076179"/>
    <lineage>
        <taxon>unclassified sequences</taxon>
        <taxon>metagenomes</taxon>
        <taxon>ecological metagenomes</taxon>
    </lineage>
</organism>
<dbReference type="GO" id="GO:0008360">
    <property type="term" value="P:regulation of cell shape"/>
    <property type="evidence" value="ECO:0007669"/>
    <property type="project" value="UniProtKB-KW"/>
</dbReference>
<evidence type="ECO:0000313" key="12">
    <source>
        <dbReference type="EMBL" id="MPL77268.1"/>
    </source>
</evidence>
<proteinExistence type="inferred from homology"/>
<dbReference type="GO" id="GO:0009252">
    <property type="term" value="P:peptidoglycan biosynthetic process"/>
    <property type="evidence" value="ECO:0007669"/>
    <property type="project" value="UniProtKB-KW"/>
</dbReference>
<reference evidence="12" key="1">
    <citation type="submission" date="2019-08" db="EMBL/GenBank/DDBJ databases">
        <authorList>
            <person name="Kucharzyk K."/>
            <person name="Murdoch R.W."/>
            <person name="Higgins S."/>
            <person name="Loffler F."/>
        </authorList>
    </citation>
    <scope>NUCLEOTIDE SEQUENCE</scope>
</reference>
<evidence type="ECO:0000256" key="2">
    <source>
        <dbReference type="ARBA" id="ARBA00022618"/>
    </source>
</evidence>
<evidence type="ECO:0000256" key="4">
    <source>
        <dbReference type="ARBA" id="ARBA00022679"/>
    </source>
</evidence>
<keyword evidence="3 12" id="KW-0328">Glycosyltransferase</keyword>
<dbReference type="InterPro" id="IPR006009">
    <property type="entry name" value="GlcNAc_MurG"/>
</dbReference>
<evidence type="ECO:0000256" key="8">
    <source>
        <dbReference type="ARBA" id="ARBA00023306"/>
    </source>
</evidence>
<evidence type="ECO:0000256" key="7">
    <source>
        <dbReference type="ARBA" id="ARBA00023136"/>
    </source>
</evidence>
<feature type="domain" description="Glycosyltransferase family 28 N-terminal" evidence="10">
    <location>
        <begin position="4"/>
        <end position="141"/>
    </location>
</feature>
<evidence type="ECO:0000256" key="3">
    <source>
        <dbReference type="ARBA" id="ARBA00022676"/>
    </source>
</evidence>
<evidence type="ECO:0000256" key="6">
    <source>
        <dbReference type="ARBA" id="ARBA00022984"/>
    </source>
</evidence>
<dbReference type="InterPro" id="IPR007235">
    <property type="entry name" value="Glyco_trans_28_C"/>
</dbReference>
<keyword evidence="2" id="KW-0132">Cell division</keyword>
<dbReference type="CDD" id="cd03785">
    <property type="entry name" value="GT28_MurG"/>
    <property type="match status" value="1"/>
</dbReference>
<dbReference type="Gene3D" id="3.40.50.2000">
    <property type="entry name" value="Glycogen Phosphorylase B"/>
    <property type="match status" value="2"/>
</dbReference>
<dbReference type="EC" id="2.4.1.227" evidence="12"/>
<evidence type="ECO:0000256" key="5">
    <source>
        <dbReference type="ARBA" id="ARBA00022960"/>
    </source>
</evidence>
<evidence type="ECO:0000259" key="10">
    <source>
        <dbReference type="Pfam" id="PF03033"/>
    </source>
</evidence>
<evidence type="ECO:0000259" key="11">
    <source>
        <dbReference type="Pfam" id="PF04101"/>
    </source>
</evidence>
<dbReference type="HAMAP" id="MF_00033">
    <property type="entry name" value="MurG"/>
    <property type="match status" value="1"/>
</dbReference>
<keyword evidence="1" id="KW-1003">Cell membrane</keyword>
<evidence type="ECO:0000256" key="9">
    <source>
        <dbReference type="ARBA" id="ARBA00023316"/>
    </source>
</evidence>
<dbReference type="SUPFAM" id="SSF53756">
    <property type="entry name" value="UDP-Glycosyltransferase/glycogen phosphorylase"/>
    <property type="match status" value="1"/>
</dbReference>
<accession>A0A644UE55</accession>